<evidence type="ECO:0000313" key="1">
    <source>
        <dbReference type="EMBL" id="PGH07515.1"/>
    </source>
</evidence>
<gene>
    <name evidence="1" type="ORF">AJ79_06250</name>
</gene>
<comment type="caution">
    <text evidence="1">The sequence shown here is derived from an EMBL/GenBank/DDBJ whole genome shotgun (WGS) entry which is preliminary data.</text>
</comment>
<name>A0A2B7XEZ6_9EURO</name>
<dbReference type="Proteomes" id="UP000223968">
    <property type="component" value="Unassembled WGS sequence"/>
</dbReference>
<dbReference type="PANTHER" id="PTHR37490">
    <property type="entry name" value="EXPRESSED PROTEIN"/>
    <property type="match status" value="1"/>
</dbReference>
<dbReference type="AlphaFoldDB" id="A0A2B7XEZ6"/>
<dbReference type="PANTHER" id="PTHR37490:SF2">
    <property type="match status" value="1"/>
</dbReference>
<evidence type="ECO:0000313" key="2">
    <source>
        <dbReference type="Proteomes" id="UP000223968"/>
    </source>
</evidence>
<reference evidence="1 2" key="1">
    <citation type="submission" date="2017-10" db="EMBL/GenBank/DDBJ databases">
        <title>Comparative genomics in systemic dimorphic fungi from Ajellomycetaceae.</title>
        <authorList>
            <person name="Munoz J.F."/>
            <person name="Mcewen J.G."/>
            <person name="Clay O.K."/>
            <person name="Cuomo C.A."/>
        </authorList>
    </citation>
    <scope>NUCLEOTIDE SEQUENCE [LARGE SCALE GENOMIC DNA]</scope>
    <source>
        <strain evidence="1 2">UAMH5409</strain>
    </source>
</reference>
<accession>A0A2B7XEZ6</accession>
<proteinExistence type="predicted"/>
<dbReference type="STRING" id="1447875.A0A2B7XEZ6"/>
<dbReference type="InterPro" id="IPR021838">
    <property type="entry name" value="DUF3431"/>
</dbReference>
<organism evidence="1 2">
    <name type="scientific">Helicocarpus griseus UAMH5409</name>
    <dbReference type="NCBI Taxonomy" id="1447875"/>
    <lineage>
        <taxon>Eukaryota</taxon>
        <taxon>Fungi</taxon>
        <taxon>Dikarya</taxon>
        <taxon>Ascomycota</taxon>
        <taxon>Pezizomycotina</taxon>
        <taxon>Eurotiomycetes</taxon>
        <taxon>Eurotiomycetidae</taxon>
        <taxon>Onygenales</taxon>
        <taxon>Ajellomycetaceae</taxon>
        <taxon>Helicocarpus</taxon>
    </lineage>
</organism>
<sequence>MENEPGFGLHVPANRGREAMAYLTFIIDHYTTLPEITAFVHATHYQWHNEDISPYTSRVLRRLRLETVRTRGYVNLRCNVVPGCNPTSVHPHSPTEVDVQKNDVRAQFRDIYVRLFGLRGVQEVPEALGGVCCAQFVVTREKILQRPVGDYVRMREWVLMESGGSGLSDFDVGWVFEKVWHVVFGEGAIFCPTTEKCLCDVYGKC</sequence>
<dbReference type="EMBL" id="PDNB01000109">
    <property type="protein sequence ID" value="PGH07515.1"/>
    <property type="molecule type" value="Genomic_DNA"/>
</dbReference>
<protein>
    <submittedName>
        <fullName evidence="1">Uncharacterized protein</fullName>
    </submittedName>
</protein>
<dbReference type="Pfam" id="PF11913">
    <property type="entry name" value="DUF3431"/>
    <property type="match status" value="1"/>
</dbReference>
<dbReference type="OrthoDB" id="426718at2759"/>
<keyword evidence="2" id="KW-1185">Reference proteome</keyword>